<organism evidence="3 4">
    <name type="scientific">Nakamurella leprariae</name>
    <dbReference type="NCBI Taxonomy" id="2803911"/>
    <lineage>
        <taxon>Bacteria</taxon>
        <taxon>Bacillati</taxon>
        <taxon>Actinomycetota</taxon>
        <taxon>Actinomycetes</taxon>
        <taxon>Nakamurellales</taxon>
        <taxon>Nakamurellaceae</taxon>
        <taxon>Nakamurella</taxon>
    </lineage>
</organism>
<name>A0A939C3B8_9ACTN</name>
<reference evidence="3" key="1">
    <citation type="submission" date="2021-01" db="EMBL/GenBank/DDBJ databases">
        <title>YIM 132084 draft genome.</title>
        <authorList>
            <person name="An D."/>
        </authorList>
    </citation>
    <scope>NUCLEOTIDE SEQUENCE</scope>
    <source>
        <strain evidence="3">YIM 132084</strain>
    </source>
</reference>
<comment type="caution">
    <text evidence="3">The sequence shown here is derived from an EMBL/GenBank/DDBJ whole genome shotgun (WGS) entry which is preliminary data.</text>
</comment>
<dbReference type="EMBL" id="JAERWK010000021">
    <property type="protein sequence ID" value="MBM9468942.1"/>
    <property type="molecule type" value="Genomic_DNA"/>
</dbReference>
<evidence type="ECO:0000256" key="2">
    <source>
        <dbReference type="SAM" id="Phobius"/>
    </source>
</evidence>
<keyword evidence="2" id="KW-0812">Transmembrane</keyword>
<evidence type="ECO:0000313" key="4">
    <source>
        <dbReference type="Proteomes" id="UP000663792"/>
    </source>
</evidence>
<feature type="transmembrane region" description="Helical" evidence="2">
    <location>
        <begin position="36"/>
        <end position="57"/>
    </location>
</feature>
<keyword evidence="4" id="KW-1185">Reference proteome</keyword>
<sequence length="92" mass="9720">MAADSLPDARTSIIAPAVGVAAFTVIVVGGDRSVVAVTFLVLLSAFLVSAVATVVLYRRHPELERLGSPSSTRMVTGRAGRRARRRSEEAGR</sequence>
<keyword evidence="2" id="KW-0472">Membrane</keyword>
<dbReference type="AlphaFoldDB" id="A0A939C3B8"/>
<proteinExistence type="predicted"/>
<keyword evidence="2" id="KW-1133">Transmembrane helix</keyword>
<evidence type="ECO:0000313" key="3">
    <source>
        <dbReference type="EMBL" id="MBM9468942.1"/>
    </source>
</evidence>
<feature type="transmembrane region" description="Helical" evidence="2">
    <location>
        <begin position="12"/>
        <end position="30"/>
    </location>
</feature>
<evidence type="ECO:0000256" key="1">
    <source>
        <dbReference type="SAM" id="MobiDB-lite"/>
    </source>
</evidence>
<accession>A0A939C3B8</accession>
<dbReference type="RefSeq" id="WP_205261897.1">
    <property type="nucleotide sequence ID" value="NZ_JAERWK010000021.1"/>
</dbReference>
<dbReference type="Proteomes" id="UP000663792">
    <property type="component" value="Unassembled WGS sequence"/>
</dbReference>
<feature type="region of interest" description="Disordered" evidence="1">
    <location>
        <begin position="67"/>
        <end position="92"/>
    </location>
</feature>
<protein>
    <submittedName>
        <fullName evidence="3">Uncharacterized protein</fullName>
    </submittedName>
</protein>
<gene>
    <name evidence="3" type="ORF">JL106_16780</name>
</gene>